<dbReference type="AlphaFoldDB" id="A0A7W7PRS4"/>
<dbReference type="EMBL" id="JACHJI010000007">
    <property type="protein sequence ID" value="MBB4900049.1"/>
    <property type="molecule type" value="Genomic_DNA"/>
</dbReference>
<sequence length="64" mass="7126">MLGEDLSLVVLRNTLRGFVIPLTAGTRTMTDPVPVRNRPEIVRSPRPRPHVRAPARAHPRGKPV</sequence>
<proteinExistence type="predicted"/>
<evidence type="ECO:0000313" key="2">
    <source>
        <dbReference type="EMBL" id="MBB4900049.1"/>
    </source>
</evidence>
<keyword evidence="3" id="KW-1185">Reference proteome</keyword>
<feature type="region of interest" description="Disordered" evidence="1">
    <location>
        <begin position="27"/>
        <end position="64"/>
    </location>
</feature>
<feature type="compositionally biased region" description="Basic residues" evidence="1">
    <location>
        <begin position="45"/>
        <end position="64"/>
    </location>
</feature>
<dbReference type="Proteomes" id="UP000579523">
    <property type="component" value="Unassembled WGS sequence"/>
</dbReference>
<reference evidence="2 3" key="1">
    <citation type="submission" date="2020-08" db="EMBL/GenBank/DDBJ databases">
        <title>Genomic Encyclopedia of Type Strains, Phase III (KMG-III): the genomes of soil and plant-associated and newly described type strains.</title>
        <authorList>
            <person name="Whitman W."/>
        </authorList>
    </citation>
    <scope>NUCLEOTIDE SEQUENCE [LARGE SCALE GENOMIC DNA]</scope>
    <source>
        <strain evidence="2 3">CECT 3273</strain>
    </source>
</reference>
<comment type="caution">
    <text evidence="2">The sequence shown here is derived from an EMBL/GenBank/DDBJ whole genome shotgun (WGS) entry which is preliminary data.</text>
</comment>
<gene>
    <name evidence="2" type="ORF">FHS37_004111</name>
</gene>
<evidence type="ECO:0000313" key="3">
    <source>
        <dbReference type="Proteomes" id="UP000579523"/>
    </source>
</evidence>
<evidence type="ECO:0000256" key="1">
    <source>
        <dbReference type="SAM" id="MobiDB-lite"/>
    </source>
</evidence>
<protein>
    <submittedName>
        <fullName evidence="2">Uncharacterized protein</fullName>
    </submittedName>
</protein>
<organism evidence="2 3">
    <name type="scientific">Streptomyces griseomycini</name>
    <dbReference type="NCBI Taxonomy" id="66895"/>
    <lineage>
        <taxon>Bacteria</taxon>
        <taxon>Bacillati</taxon>
        <taxon>Actinomycetota</taxon>
        <taxon>Actinomycetes</taxon>
        <taxon>Kitasatosporales</taxon>
        <taxon>Streptomycetaceae</taxon>
        <taxon>Streptomyces</taxon>
    </lineage>
</organism>
<name>A0A7W7PRS4_9ACTN</name>
<accession>A0A7W7PRS4</accession>